<protein>
    <recommendedName>
        <fullName evidence="3">DUF1488 domain-containing protein</fullName>
    </recommendedName>
</protein>
<dbReference type="Pfam" id="PF07369">
    <property type="entry name" value="DUF1488"/>
    <property type="match status" value="1"/>
</dbReference>
<keyword evidence="2" id="KW-1185">Reference proteome</keyword>
<evidence type="ECO:0000313" key="1">
    <source>
        <dbReference type="EMBL" id="SEM56914.1"/>
    </source>
</evidence>
<reference evidence="2" key="1">
    <citation type="submission" date="2016-10" db="EMBL/GenBank/DDBJ databases">
        <authorList>
            <person name="Varghese N."/>
            <person name="Submissions S."/>
        </authorList>
    </citation>
    <scope>NUCLEOTIDE SEQUENCE [LARGE SCALE GENOMIC DNA]</scope>
    <source>
        <strain evidence="2">LMG 26383,CCUG 61248,R- 45681</strain>
    </source>
</reference>
<dbReference type="AlphaFoldDB" id="A0A1H7ZG01"/>
<evidence type="ECO:0000313" key="2">
    <source>
        <dbReference type="Proteomes" id="UP000199664"/>
    </source>
</evidence>
<gene>
    <name evidence="1" type="ORF">SAMN04515666_11477</name>
</gene>
<dbReference type="RefSeq" id="WP_091842462.1">
    <property type="nucleotide sequence ID" value="NZ_FOAN01000014.1"/>
</dbReference>
<dbReference type="OrthoDB" id="7360668at2"/>
<organism evidence="1 2">
    <name type="scientific">Bosea lupini</name>
    <dbReference type="NCBI Taxonomy" id="1036779"/>
    <lineage>
        <taxon>Bacteria</taxon>
        <taxon>Pseudomonadati</taxon>
        <taxon>Pseudomonadota</taxon>
        <taxon>Alphaproteobacteria</taxon>
        <taxon>Hyphomicrobiales</taxon>
        <taxon>Boseaceae</taxon>
        <taxon>Bosea</taxon>
    </lineage>
</organism>
<dbReference type="InterPro" id="IPR009962">
    <property type="entry name" value="DUF1488"/>
</dbReference>
<name>A0A1H7ZG01_9HYPH</name>
<dbReference type="Proteomes" id="UP000199664">
    <property type="component" value="Unassembled WGS sequence"/>
</dbReference>
<proteinExistence type="predicted"/>
<dbReference type="EMBL" id="FOAN01000014">
    <property type="protein sequence ID" value="SEM56914.1"/>
    <property type="molecule type" value="Genomic_DNA"/>
</dbReference>
<accession>A0A1H7ZG01</accession>
<evidence type="ECO:0008006" key="3">
    <source>
        <dbReference type="Google" id="ProtNLM"/>
    </source>
</evidence>
<sequence>MSLHFPNPIRRYDAARDCVCFWGSDSALEIAFEVELGALRSIDSSAGPGEASMLRAYDGHLATIQKAAGAAYSRKRQSYHRLTAADF</sequence>